<feature type="transmembrane region" description="Helical" evidence="7">
    <location>
        <begin position="398"/>
        <end position="416"/>
    </location>
</feature>
<dbReference type="RefSeq" id="WP_144755311.1">
    <property type="nucleotide sequence ID" value="NZ_VMNW02000018.1"/>
</dbReference>
<feature type="transmembrane region" description="Helical" evidence="7">
    <location>
        <begin position="88"/>
        <end position="108"/>
    </location>
</feature>
<keyword evidence="5 7" id="KW-1133">Transmembrane helix</keyword>
<gene>
    <name evidence="8" type="ORF">FPZ12_015510</name>
</gene>
<evidence type="ECO:0000313" key="8">
    <source>
        <dbReference type="EMBL" id="KAA9161155.1"/>
    </source>
</evidence>
<feature type="transmembrane region" description="Helical" evidence="7">
    <location>
        <begin position="17"/>
        <end position="35"/>
    </location>
</feature>
<sequence>MKTLAQAPGSGLQWTELSIFVVLFLLVTVLGFIAARWKAGDNLDHLDEWGLGGRKFGGWITWFLVGGDLYTAYTFVAVPALVFGAGALGFYALPYTVILYPIVFLPALRMWSVSRSRGYVTPADFVRGRFGSPTLALLIAITGIVATMPYIALQLVGLEAVLRTMGLNGSGIAGHLPLLIAFLILALYTYQSGLRAPALIAFVKDGLIYVVILVAVFYLPAKLGGWSHIIDASAAKLAQPSAATGKPAGSILLTSNNQLQYITLALGSALALFLYPHSLTGVLASRGRNVIKRNMMALPAYSFLLGLLALLGYVAIAAGVKPITNAATGKADSNTVVPALFDLQFPSWFAGIAFAAIGIGALVPAAIMSIAAANLWTRNVYKEYLKRDATPKQEAKQAKLASLVVKFGAVAFILFIDPQFSIDLQLIGGVLILQTLPAVAISLYTRWLHRWGLIAGWIVGMGWGLIMLYNIPNPSNGKAHFGGSALTMSNLSIFGWHPFSGVSMQIYPGFVALVANLLVAVIVTVIARAFKVFNGVDETDDTDYHADEHDKDLRPIGVH</sequence>
<comment type="subcellular location">
    <subcellularLocation>
        <location evidence="1">Membrane</location>
        <topology evidence="1">Multi-pass membrane protein</topology>
    </subcellularLocation>
</comment>
<feature type="transmembrane region" description="Helical" evidence="7">
    <location>
        <begin position="348"/>
        <end position="377"/>
    </location>
</feature>
<dbReference type="GO" id="GO:0005886">
    <property type="term" value="C:plasma membrane"/>
    <property type="evidence" value="ECO:0007669"/>
    <property type="project" value="TreeGrafter"/>
</dbReference>
<feature type="transmembrane region" description="Helical" evidence="7">
    <location>
        <begin position="261"/>
        <end position="284"/>
    </location>
</feature>
<evidence type="ECO:0000256" key="1">
    <source>
        <dbReference type="ARBA" id="ARBA00004141"/>
    </source>
</evidence>
<dbReference type="EMBL" id="VMNW02000018">
    <property type="protein sequence ID" value="KAA9161155.1"/>
    <property type="molecule type" value="Genomic_DNA"/>
</dbReference>
<feature type="transmembrane region" description="Helical" evidence="7">
    <location>
        <begin position="506"/>
        <end position="527"/>
    </location>
</feature>
<evidence type="ECO:0000256" key="5">
    <source>
        <dbReference type="ARBA" id="ARBA00022989"/>
    </source>
</evidence>
<organism evidence="8 9">
    <name type="scientific">Amycolatopsis acidicola</name>
    <dbReference type="NCBI Taxonomy" id="2596893"/>
    <lineage>
        <taxon>Bacteria</taxon>
        <taxon>Bacillati</taxon>
        <taxon>Actinomycetota</taxon>
        <taxon>Actinomycetes</taxon>
        <taxon>Pseudonocardiales</taxon>
        <taxon>Pseudonocardiaceae</taxon>
        <taxon>Amycolatopsis</taxon>
    </lineage>
</organism>
<feature type="transmembrane region" description="Helical" evidence="7">
    <location>
        <begin position="451"/>
        <end position="471"/>
    </location>
</feature>
<dbReference type="OrthoDB" id="3636885at2"/>
<evidence type="ECO:0000256" key="3">
    <source>
        <dbReference type="ARBA" id="ARBA00022448"/>
    </source>
</evidence>
<reference evidence="8" key="1">
    <citation type="submission" date="2019-09" db="EMBL/GenBank/DDBJ databases">
        <authorList>
            <person name="Teo W.F.A."/>
            <person name="Duangmal K."/>
        </authorList>
    </citation>
    <scope>NUCLEOTIDE SEQUENCE [LARGE SCALE GENOMIC DNA]</scope>
    <source>
        <strain evidence="8">K81G1</strain>
    </source>
</reference>
<dbReference type="InterPro" id="IPR038377">
    <property type="entry name" value="Na/Glc_symporter_sf"/>
</dbReference>
<feature type="transmembrane region" description="Helical" evidence="7">
    <location>
        <begin position="422"/>
        <end position="444"/>
    </location>
</feature>
<dbReference type="InterPro" id="IPR050277">
    <property type="entry name" value="Sodium:Solute_Symporter"/>
</dbReference>
<evidence type="ECO:0000256" key="7">
    <source>
        <dbReference type="SAM" id="Phobius"/>
    </source>
</evidence>
<feature type="transmembrane region" description="Helical" evidence="7">
    <location>
        <begin position="56"/>
        <end position="82"/>
    </location>
</feature>
<dbReference type="Proteomes" id="UP000319769">
    <property type="component" value="Unassembled WGS sequence"/>
</dbReference>
<dbReference type="PANTHER" id="PTHR48086:SF8">
    <property type="entry name" value="MONOCARBOXYLIC ACID PERMEASE"/>
    <property type="match status" value="1"/>
</dbReference>
<dbReference type="PANTHER" id="PTHR48086">
    <property type="entry name" value="SODIUM/PROLINE SYMPORTER-RELATED"/>
    <property type="match status" value="1"/>
</dbReference>
<name>A0A5N0V586_9PSEU</name>
<feature type="transmembrane region" description="Helical" evidence="7">
    <location>
        <begin position="172"/>
        <end position="190"/>
    </location>
</feature>
<keyword evidence="4 7" id="KW-0812">Transmembrane</keyword>
<accession>A0A5N0V586</accession>
<evidence type="ECO:0000256" key="4">
    <source>
        <dbReference type="ARBA" id="ARBA00022692"/>
    </source>
</evidence>
<dbReference type="NCBIfam" id="NF046076">
    <property type="entry name" value="monocarbox_MctP"/>
    <property type="match status" value="1"/>
</dbReference>
<dbReference type="GO" id="GO:0022857">
    <property type="term" value="F:transmembrane transporter activity"/>
    <property type="evidence" value="ECO:0007669"/>
    <property type="project" value="InterPro"/>
</dbReference>
<keyword evidence="9" id="KW-1185">Reference proteome</keyword>
<dbReference type="Gene3D" id="1.20.1730.10">
    <property type="entry name" value="Sodium/glucose cotransporter"/>
    <property type="match status" value="1"/>
</dbReference>
<dbReference type="CDD" id="cd10322">
    <property type="entry name" value="SLC5sbd"/>
    <property type="match status" value="1"/>
</dbReference>
<keyword evidence="6 7" id="KW-0472">Membrane</keyword>
<feature type="transmembrane region" description="Helical" evidence="7">
    <location>
        <begin position="135"/>
        <end position="152"/>
    </location>
</feature>
<evidence type="ECO:0000256" key="6">
    <source>
        <dbReference type="ARBA" id="ARBA00023136"/>
    </source>
</evidence>
<dbReference type="InterPro" id="IPR001734">
    <property type="entry name" value="Na/solute_symporter"/>
</dbReference>
<protein>
    <submittedName>
        <fullName evidence="8">Sodium:solute symporter</fullName>
    </submittedName>
</protein>
<evidence type="ECO:0000256" key="2">
    <source>
        <dbReference type="ARBA" id="ARBA00006434"/>
    </source>
</evidence>
<keyword evidence="3" id="KW-0813">Transport</keyword>
<comment type="caution">
    <text evidence="8">The sequence shown here is derived from an EMBL/GenBank/DDBJ whole genome shotgun (WGS) entry which is preliminary data.</text>
</comment>
<proteinExistence type="inferred from homology"/>
<evidence type="ECO:0000313" key="9">
    <source>
        <dbReference type="Proteomes" id="UP000319769"/>
    </source>
</evidence>
<comment type="similarity">
    <text evidence="2">Belongs to the sodium:solute symporter (SSF) (TC 2.A.21) family.</text>
</comment>
<dbReference type="PROSITE" id="PS50283">
    <property type="entry name" value="NA_SOLUT_SYMP_3"/>
    <property type="match status" value="1"/>
</dbReference>
<feature type="transmembrane region" description="Helical" evidence="7">
    <location>
        <begin position="202"/>
        <end position="221"/>
    </location>
</feature>
<dbReference type="AlphaFoldDB" id="A0A5N0V586"/>
<feature type="transmembrane region" description="Helical" evidence="7">
    <location>
        <begin position="296"/>
        <end position="316"/>
    </location>
</feature>